<dbReference type="InterPro" id="IPR023198">
    <property type="entry name" value="PGP-like_dom2"/>
</dbReference>
<dbReference type="PANTHER" id="PTHR43434">
    <property type="entry name" value="PHOSPHOGLYCOLATE PHOSPHATASE"/>
    <property type="match status" value="1"/>
</dbReference>
<evidence type="ECO:0000313" key="1">
    <source>
        <dbReference type="EMBL" id="KAF1303790.1"/>
    </source>
</evidence>
<dbReference type="Proteomes" id="UP000782705">
    <property type="component" value="Unassembled WGS sequence"/>
</dbReference>
<gene>
    <name evidence="1" type="ORF">BAU17_11445</name>
</gene>
<name>A0ABQ6YZB2_9ENTE</name>
<dbReference type="PANTHER" id="PTHR43434:SF20">
    <property type="entry name" value="5'-NUCLEOTIDASE"/>
    <property type="match status" value="1"/>
</dbReference>
<accession>A0ABQ6YZB2</accession>
<sequence length="213" mass="24103">MKKDNILFDLDGTIIDSSQGIYASINYAMRKLNKDELSNEILKTFVGPPLLESFIRIGLEQEKAELAVSYYRELYQKEGMYQVAVYEGMKETLQKLSQDKNLFLATSKPEYFAKKILDYLKFSDYFTGIYGADLAGIRSEKAAVIQYALAMEKLENLSSIVMIGDRKHDILGAKENNLESIGVLYGFGDEKELIDAGANQLVLQPIELLTRLK</sequence>
<protein>
    <submittedName>
        <fullName evidence="1">Hydrolase</fullName>
    </submittedName>
</protein>
<dbReference type="NCBIfam" id="TIGR01549">
    <property type="entry name" value="HAD-SF-IA-v1"/>
    <property type="match status" value="1"/>
</dbReference>
<proteinExistence type="predicted"/>
<dbReference type="EMBL" id="MAEL01000038">
    <property type="protein sequence ID" value="KAF1303790.1"/>
    <property type="molecule type" value="Genomic_DNA"/>
</dbReference>
<dbReference type="InterPro" id="IPR050155">
    <property type="entry name" value="HAD-like_hydrolase_sf"/>
</dbReference>
<dbReference type="SFLD" id="SFLDG01129">
    <property type="entry name" value="C1.5:_HAD__Beta-PGM__Phosphata"/>
    <property type="match status" value="1"/>
</dbReference>
<dbReference type="Gene3D" id="3.40.50.1000">
    <property type="entry name" value="HAD superfamily/HAD-like"/>
    <property type="match status" value="1"/>
</dbReference>
<keyword evidence="2" id="KW-1185">Reference proteome</keyword>
<dbReference type="InterPro" id="IPR006439">
    <property type="entry name" value="HAD-SF_hydro_IA"/>
</dbReference>
<dbReference type="GO" id="GO:0016787">
    <property type="term" value="F:hydrolase activity"/>
    <property type="evidence" value="ECO:0007669"/>
    <property type="project" value="UniProtKB-KW"/>
</dbReference>
<comment type="caution">
    <text evidence="1">The sequence shown here is derived from an EMBL/GenBank/DDBJ whole genome shotgun (WGS) entry which is preliminary data.</text>
</comment>
<dbReference type="InterPro" id="IPR023214">
    <property type="entry name" value="HAD_sf"/>
</dbReference>
<dbReference type="InterPro" id="IPR041492">
    <property type="entry name" value="HAD_2"/>
</dbReference>
<dbReference type="RefSeq" id="WP_161902135.1">
    <property type="nucleotide sequence ID" value="NZ_MAEL01000038.1"/>
</dbReference>
<dbReference type="SFLD" id="SFLDS00003">
    <property type="entry name" value="Haloacid_Dehalogenase"/>
    <property type="match status" value="1"/>
</dbReference>
<dbReference type="Pfam" id="PF13419">
    <property type="entry name" value="HAD_2"/>
    <property type="match status" value="1"/>
</dbReference>
<dbReference type="InterPro" id="IPR036412">
    <property type="entry name" value="HAD-like_sf"/>
</dbReference>
<reference evidence="1 2" key="1">
    <citation type="submission" date="2016-06" db="EMBL/GenBank/DDBJ databases">
        <title>Four novel species of enterococci isolated from chicken manure.</title>
        <authorList>
            <person name="Van Tyne D."/>
        </authorList>
    </citation>
    <scope>NUCLEOTIDE SEQUENCE [LARGE SCALE GENOMIC DNA]</scope>
    <source>
        <strain evidence="1 2">CU12B</strain>
    </source>
</reference>
<dbReference type="Gene3D" id="1.10.150.240">
    <property type="entry name" value="Putative phosphatase, domain 2"/>
    <property type="match status" value="1"/>
</dbReference>
<dbReference type="SUPFAM" id="SSF56784">
    <property type="entry name" value="HAD-like"/>
    <property type="match status" value="1"/>
</dbReference>
<organism evidence="1 2">
    <name type="scientific">Candidatus Enterococcus willemsii</name>
    <dbReference type="NCBI Taxonomy" id="1857215"/>
    <lineage>
        <taxon>Bacteria</taxon>
        <taxon>Bacillati</taxon>
        <taxon>Bacillota</taxon>
        <taxon>Bacilli</taxon>
        <taxon>Lactobacillales</taxon>
        <taxon>Enterococcaceae</taxon>
        <taxon>Enterococcus</taxon>
    </lineage>
</organism>
<keyword evidence="1" id="KW-0378">Hydrolase</keyword>
<evidence type="ECO:0000313" key="2">
    <source>
        <dbReference type="Proteomes" id="UP000782705"/>
    </source>
</evidence>